<keyword evidence="7" id="KW-0436">Ligase</keyword>
<dbReference type="InterPro" id="IPR051533">
    <property type="entry name" value="WaaL-like"/>
</dbReference>
<evidence type="ECO:0000313" key="8">
    <source>
        <dbReference type="Proteomes" id="UP000242592"/>
    </source>
</evidence>
<evidence type="ECO:0000256" key="2">
    <source>
        <dbReference type="ARBA" id="ARBA00022692"/>
    </source>
</evidence>
<evidence type="ECO:0000256" key="5">
    <source>
        <dbReference type="SAM" id="Phobius"/>
    </source>
</evidence>
<keyword evidence="2 5" id="KW-0812">Transmembrane</keyword>
<feature type="transmembrane region" description="Helical" evidence="5">
    <location>
        <begin position="267"/>
        <end position="289"/>
    </location>
</feature>
<protein>
    <submittedName>
        <fullName evidence="7">O-antigen ligase</fullName>
    </submittedName>
</protein>
<feature type="transmembrane region" description="Helical" evidence="5">
    <location>
        <begin position="94"/>
        <end position="112"/>
    </location>
</feature>
<name>A0A1M5SZ12_9BACT</name>
<organism evidence="7 8">
    <name type="scientific">Thermosipho atlanticus DSM 15807</name>
    <dbReference type="NCBI Taxonomy" id="1123380"/>
    <lineage>
        <taxon>Bacteria</taxon>
        <taxon>Thermotogati</taxon>
        <taxon>Thermotogota</taxon>
        <taxon>Thermotogae</taxon>
        <taxon>Thermotogales</taxon>
        <taxon>Fervidobacteriaceae</taxon>
        <taxon>Thermosipho</taxon>
    </lineage>
</organism>
<evidence type="ECO:0000256" key="1">
    <source>
        <dbReference type="ARBA" id="ARBA00004141"/>
    </source>
</evidence>
<keyword evidence="8" id="KW-1185">Reference proteome</keyword>
<feature type="transmembrane region" description="Helical" evidence="5">
    <location>
        <begin position="227"/>
        <end position="246"/>
    </location>
</feature>
<accession>A0A1M5SZ12</accession>
<feature type="domain" description="O-antigen ligase-related" evidence="6">
    <location>
        <begin position="210"/>
        <end position="391"/>
    </location>
</feature>
<feature type="transmembrane region" description="Helical" evidence="5">
    <location>
        <begin position="383"/>
        <end position="402"/>
    </location>
</feature>
<gene>
    <name evidence="7" type="ORF">SAMN02745199_1077</name>
</gene>
<evidence type="ECO:0000313" key="7">
    <source>
        <dbReference type="EMBL" id="SHH43729.1"/>
    </source>
</evidence>
<dbReference type="GO" id="GO:0016874">
    <property type="term" value="F:ligase activity"/>
    <property type="evidence" value="ECO:0007669"/>
    <property type="project" value="UniProtKB-KW"/>
</dbReference>
<reference evidence="8" key="1">
    <citation type="submission" date="2016-11" db="EMBL/GenBank/DDBJ databases">
        <authorList>
            <person name="Varghese N."/>
            <person name="Submissions S."/>
        </authorList>
    </citation>
    <scope>NUCLEOTIDE SEQUENCE [LARGE SCALE GENOMIC DNA]</scope>
    <source>
        <strain evidence="8">DSM 15807</strain>
    </source>
</reference>
<sequence>MFGDILMHATVVLVALFSHPKLTYEFSVPKYAILTLAISILFTYLMFKWIKEKKIKFYITSAHVLWFAFGIVSIISSFNVLRDNPYYFRRSFDIALYVLFNVLLAIYFSTVYKDKQKISTLLFTFLITSFVISVDALLNFYFGFDLFLGKVGEPFTRAAIKSTVGNVIFTANYIDMLLPIALYFILSFDLGLKKPNFLKVFFLKLFASISFIVGLTAVIVSQTRSEYIAIIIMSSLYVIFYLVWARKKKNKAFETIRKNDEQLAKKLLVLTKYLLIGVLVLSALIVVLYNTPNPLTGNGKVSMTSRFSAMTSVSSKDERFLSWFTSLELWEDHKIFGTGIGTYQLLSITKMGEYLEKHPELYYGWNNFKRAHNDYFQILGETGLVGFILIISLLFSLAYFFFTIPKKIEERDDLILFLSLSVAVVGFAIQSVFSFPGHLLPNALAATFFASVAIGPYFTKKEFKEFKGFLAVVIAFLIVVIAYTSMYLRWNHFISEVNFKNGNIAYMTYVKILEELPKAKGYIQQLQKKLDDLKNYRGQYAYLDPEKWKIKKQREYMQKGLPYNEFEVENQRVAEINKIRNQILSQISQINSQSSQLPQLALTYYKTAKEKLIKSVKINHTYGKSFFYLATLSVQDYRIANLKNNIQTHYREIFAQNFDEFQKIIYDKYKYRWLEKLEPYVKQNPEILTKFDFATMQALIDSVGLYKTSLLSFNERNTYKAIAMRYHSLHNMAKQLLSVLPKDSEYYNYVKSLVVEFFEEYIRYAKITIQNMPGGWNRFPDWKNADVSKATAGQDIYRFFAGMILKLQPPTNLEVRSFLEWLAVTEIKAVKYMNLKGVWGVPNGVIDFLHASAFEYYKAGQYQEMLYSLEKLADLYKASYINARNQLPKYIRRLDTTVDNIKIIYREQLLSVLTNSNIPKPAIDAILSLFEKAIDDINTTFKSYNFMSSEAEYMKKLTQTTFSKWYDQRKNNVWVSIAVEKLNNFITQLQKMGLNVETLLKVKSTLQKIIASPSNASVVESYSRFIAHYELILNDLKYLASNLKERYSELTDNMWENVIEEWSKVYTEDGTPLKSKEDIMSYLNNILGK</sequence>
<feature type="transmembrane region" description="Helical" evidence="5">
    <location>
        <begin position="470"/>
        <end position="490"/>
    </location>
</feature>
<evidence type="ECO:0000256" key="3">
    <source>
        <dbReference type="ARBA" id="ARBA00022989"/>
    </source>
</evidence>
<dbReference type="EMBL" id="FQXN01000004">
    <property type="protein sequence ID" value="SHH43729.1"/>
    <property type="molecule type" value="Genomic_DNA"/>
</dbReference>
<keyword evidence="3 5" id="KW-1133">Transmembrane helix</keyword>
<feature type="transmembrane region" description="Helical" evidence="5">
    <location>
        <begin position="164"/>
        <end position="188"/>
    </location>
</feature>
<keyword evidence="4 5" id="KW-0472">Membrane</keyword>
<feature type="transmembrane region" description="Helical" evidence="5">
    <location>
        <begin position="414"/>
        <end position="433"/>
    </location>
</feature>
<dbReference type="STRING" id="1123380.SAMN02745199_1077"/>
<proteinExistence type="predicted"/>
<dbReference type="PANTHER" id="PTHR37422:SF23">
    <property type="entry name" value="TEICHURONIC ACID BIOSYNTHESIS PROTEIN TUAE"/>
    <property type="match status" value="1"/>
</dbReference>
<feature type="transmembrane region" description="Helical" evidence="5">
    <location>
        <begin position="200"/>
        <end position="221"/>
    </location>
</feature>
<feature type="transmembrane region" description="Helical" evidence="5">
    <location>
        <begin position="121"/>
        <end position="144"/>
    </location>
</feature>
<feature type="transmembrane region" description="Helical" evidence="5">
    <location>
        <begin position="62"/>
        <end position="82"/>
    </location>
</feature>
<feature type="transmembrane region" description="Helical" evidence="5">
    <location>
        <begin position="439"/>
        <end position="458"/>
    </location>
</feature>
<dbReference type="PANTHER" id="PTHR37422">
    <property type="entry name" value="TEICHURONIC ACID BIOSYNTHESIS PROTEIN TUAE"/>
    <property type="match status" value="1"/>
</dbReference>
<dbReference type="InterPro" id="IPR007016">
    <property type="entry name" value="O-antigen_ligase-rel_domated"/>
</dbReference>
<evidence type="ECO:0000259" key="6">
    <source>
        <dbReference type="Pfam" id="PF04932"/>
    </source>
</evidence>
<dbReference type="Proteomes" id="UP000242592">
    <property type="component" value="Unassembled WGS sequence"/>
</dbReference>
<feature type="transmembrane region" description="Helical" evidence="5">
    <location>
        <begin position="30"/>
        <end position="50"/>
    </location>
</feature>
<dbReference type="GO" id="GO:0016020">
    <property type="term" value="C:membrane"/>
    <property type="evidence" value="ECO:0007669"/>
    <property type="project" value="UniProtKB-SubCell"/>
</dbReference>
<dbReference type="RefSeq" id="WP_234946804.1">
    <property type="nucleotide sequence ID" value="NZ_FQXN01000004.1"/>
</dbReference>
<dbReference type="AlphaFoldDB" id="A0A1M5SZ12"/>
<dbReference type="Pfam" id="PF04932">
    <property type="entry name" value="Wzy_C"/>
    <property type="match status" value="1"/>
</dbReference>
<evidence type="ECO:0000256" key="4">
    <source>
        <dbReference type="ARBA" id="ARBA00023136"/>
    </source>
</evidence>
<comment type="subcellular location">
    <subcellularLocation>
        <location evidence="1">Membrane</location>
        <topology evidence="1">Multi-pass membrane protein</topology>
    </subcellularLocation>
</comment>